<dbReference type="Proteomes" id="UP000094236">
    <property type="component" value="Unassembled WGS sequence"/>
</dbReference>
<evidence type="ECO:0000256" key="8">
    <source>
        <dbReference type="SAM" id="Phobius"/>
    </source>
</evidence>
<feature type="transmembrane region" description="Helical" evidence="8">
    <location>
        <begin position="482"/>
        <end position="503"/>
    </location>
</feature>
<dbReference type="PIRSF" id="PIRSF006060">
    <property type="entry name" value="AA_transporter"/>
    <property type="match status" value="1"/>
</dbReference>
<keyword evidence="7 8" id="KW-0472">Membrane</keyword>
<dbReference type="EMBL" id="KV454013">
    <property type="protein sequence ID" value="ODV95783.1"/>
    <property type="molecule type" value="Genomic_DNA"/>
</dbReference>
<dbReference type="PANTHER" id="PTHR43341:SF4">
    <property type="entry name" value="ARGININE PERMEASE CAN1-RELATED"/>
    <property type="match status" value="1"/>
</dbReference>
<evidence type="ECO:0000256" key="6">
    <source>
        <dbReference type="ARBA" id="ARBA00022989"/>
    </source>
</evidence>
<dbReference type="InterPro" id="IPR050524">
    <property type="entry name" value="APC_YAT"/>
</dbReference>
<dbReference type="InterPro" id="IPR004841">
    <property type="entry name" value="AA-permease/SLC12A_dom"/>
</dbReference>
<dbReference type="PANTHER" id="PTHR43341">
    <property type="entry name" value="AMINO ACID PERMEASE"/>
    <property type="match status" value="1"/>
</dbReference>
<evidence type="ECO:0000259" key="9">
    <source>
        <dbReference type="Pfam" id="PF00324"/>
    </source>
</evidence>
<evidence type="ECO:0000256" key="1">
    <source>
        <dbReference type="ARBA" id="ARBA00004141"/>
    </source>
</evidence>
<dbReference type="Gene3D" id="1.20.1740.10">
    <property type="entry name" value="Amino acid/polyamine transporter I"/>
    <property type="match status" value="1"/>
</dbReference>
<evidence type="ECO:0000256" key="2">
    <source>
        <dbReference type="ARBA" id="ARBA00006983"/>
    </source>
</evidence>
<feature type="transmembrane region" description="Helical" evidence="8">
    <location>
        <begin position="345"/>
        <end position="371"/>
    </location>
</feature>
<feature type="transmembrane region" description="Helical" evidence="8">
    <location>
        <begin position="183"/>
        <end position="204"/>
    </location>
</feature>
<evidence type="ECO:0000256" key="4">
    <source>
        <dbReference type="ARBA" id="ARBA00022692"/>
    </source>
</evidence>
<keyword evidence="4 8" id="KW-0812">Transmembrane</keyword>
<evidence type="ECO:0000313" key="10">
    <source>
        <dbReference type="EMBL" id="ODV95783.1"/>
    </source>
</evidence>
<accession>A0A1E4TVH6</accession>
<keyword evidence="11" id="KW-1185">Reference proteome</keyword>
<dbReference type="STRING" id="669874.A0A1E4TVH6"/>
<dbReference type="AlphaFoldDB" id="A0A1E4TVH6"/>
<dbReference type="InterPro" id="IPR004762">
    <property type="entry name" value="Amino_acid_permease_fungi"/>
</dbReference>
<gene>
    <name evidence="10" type="ORF">PACTADRAFT_75010</name>
</gene>
<organism evidence="10 11">
    <name type="scientific">Pachysolen tannophilus NRRL Y-2460</name>
    <dbReference type="NCBI Taxonomy" id="669874"/>
    <lineage>
        <taxon>Eukaryota</taxon>
        <taxon>Fungi</taxon>
        <taxon>Dikarya</taxon>
        <taxon>Ascomycota</taxon>
        <taxon>Saccharomycotina</taxon>
        <taxon>Pichiomycetes</taxon>
        <taxon>Pachysolenaceae</taxon>
        <taxon>Pachysolen</taxon>
    </lineage>
</organism>
<comment type="subcellular location">
    <subcellularLocation>
        <location evidence="1">Membrane</location>
        <topology evidence="1">Multi-pass membrane protein</topology>
    </subcellularLocation>
</comment>
<feature type="transmembrane region" description="Helical" evidence="8">
    <location>
        <begin position="509"/>
        <end position="529"/>
    </location>
</feature>
<evidence type="ECO:0000256" key="3">
    <source>
        <dbReference type="ARBA" id="ARBA00022448"/>
    </source>
</evidence>
<feature type="domain" description="Amino acid permease/ SLC12A" evidence="9">
    <location>
        <begin position="74"/>
        <end position="532"/>
    </location>
</feature>
<protein>
    <recommendedName>
        <fullName evidence="9">Amino acid permease/ SLC12A domain-containing protein</fullName>
    </recommendedName>
</protein>
<dbReference type="Pfam" id="PF00324">
    <property type="entry name" value="AA_permease"/>
    <property type="match status" value="1"/>
</dbReference>
<keyword evidence="3" id="KW-0813">Transport</keyword>
<dbReference type="InterPro" id="IPR004840">
    <property type="entry name" value="Amino_acid_permease_CS"/>
</dbReference>
<dbReference type="NCBIfam" id="TIGR00913">
    <property type="entry name" value="2A0310"/>
    <property type="match status" value="1"/>
</dbReference>
<keyword evidence="6 8" id="KW-1133">Transmembrane helix</keyword>
<dbReference type="GO" id="GO:0016020">
    <property type="term" value="C:membrane"/>
    <property type="evidence" value="ECO:0007669"/>
    <property type="project" value="UniProtKB-SubCell"/>
</dbReference>
<proteinExistence type="inferred from homology"/>
<feature type="transmembrane region" description="Helical" evidence="8">
    <location>
        <begin position="210"/>
        <end position="234"/>
    </location>
</feature>
<comment type="similarity">
    <text evidence="2">Belongs to the amino acid-polyamine-organocation (APC) superfamily. YAT (TC 2.A.3.10) family.</text>
</comment>
<keyword evidence="5" id="KW-0029">Amino-acid transport</keyword>
<reference evidence="11" key="1">
    <citation type="submission" date="2016-05" db="EMBL/GenBank/DDBJ databases">
        <title>Comparative genomics of biotechnologically important yeasts.</title>
        <authorList>
            <consortium name="DOE Joint Genome Institute"/>
            <person name="Riley R."/>
            <person name="Haridas S."/>
            <person name="Wolfe K.H."/>
            <person name="Lopes M.R."/>
            <person name="Hittinger C.T."/>
            <person name="Goker M."/>
            <person name="Salamov A."/>
            <person name="Wisecaver J."/>
            <person name="Long T.M."/>
            <person name="Aerts A.L."/>
            <person name="Barry K."/>
            <person name="Choi C."/>
            <person name="Clum A."/>
            <person name="Coughlan A.Y."/>
            <person name="Deshpande S."/>
            <person name="Douglass A.P."/>
            <person name="Hanson S.J."/>
            <person name="Klenk H.-P."/>
            <person name="Labutti K."/>
            <person name="Lapidus A."/>
            <person name="Lindquist E."/>
            <person name="Lipzen A."/>
            <person name="Meier-Kolthoff J.P."/>
            <person name="Ohm R.A."/>
            <person name="Otillar R.P."/>
            <person name="Pangilinan J."/>
            <person name="Peng Y."/>
            <person name="Rokas A."/>
            <person name="Rosa C.A."/>
            <person name="Scheuner C."/>
            <person name="Sibirny A.A."/>
            <person name="Slot J.C."/>
            <person name="Stielow J.B."/>
            <person name="Sun H."/>
            <person name="Kurtzman C.P."/>
            <person name="Blackwell M."/>
            <person name="Grigoriev I.V."/>
            <person name="Jeffries T.W."/>
        </authorList>
    </citation>
    <scope>NUCLEOTIDE SEQUENCE [LARGE SCALE GENOMIC DNA]</scope>
    <source>
        <strain evidence="11">NRRL Y-2460</strain>
    </source>
</reference>
<name>A0A1E4TVH6_PACTA</name>
<dbReference type="GO" id="GO:0015174">
    <property type="term" value="F:basic amino acid transmembrane transporter activity"/>
    <property type="evidence" value="ECO:0007669"/>
    <property type="project" value="EnsemblFungi"/>
</dbReference>
<feature type="transmembrane region" description="Helical" evidence="8">
    <location>
        <begin position="403"/>
        <end position="421"/>
    </location>
</feature>
<dbReference type="FunFam" id="1.20.1740.10:FF:000006">
    <property type="entry name" value="General amino acid permease"/>
    <property type="match status" value="1"/>
</dbReference>
<evidence type="ECO:0000256" key="7">
    <source>
        <dbReference type="ARBA" id="ARBA00023136"/>
    </source>
</evidence>
<evidence type="ECO:0000313" key="11">
    <source>
        <dbReference type="Proteomes" id="UP000094236"/>
    </source>
</evidence>
<feature type="transmembrane region" description="Helical" evidence="8">
    <location>
        <begin position="75"/>
        <end position="96"/>
    </location>
</feature>
<evidence type="ECO:0000256" key="5">
    <source>
        <dbReference type="ARBA" id="ARBA00022970"/>
    </source>
</evidence>
<sequence length="575" mass="63812">MSGSSSSGPRLARQNSIELKDIASKSTGFSKKSDFLGENTLLRSVGTSSKNDGSDYEDGDYEELKVRRGLKARHLSMIALGGTIGTGLFVGISTPLQDSGPVNSLIAYIFMGSLVYMIIQALGEMSTYIPVAGSFTVYNTRFLSRPLGAANGWLYFYNWAVTFAVEVSVIPDIIEYWTDAVPVAAWVSIFLVVITLANLFPVRYYGEIEFWVAAIKVIAIVGWLIYALCMVCGAGKEGPIGFRYWRNPGPWGPGLLVESHSTGRFLGWVSSLINAAFTYQGTETVSIASGEVSNPTKSIPKSINKVIFRILFFYILSLFFVGLLVPYDDPAFSSDGSYTSASPFIIAMVNCGTPILPHIFNAVILTTVISAGNSDVYLGSRVLYGLAESGIAPKFFTKCSKQGVPYISVFFTAIFGCLAYLSVSNGGTTAFNWLVNISTLAGLVAWAFIPICHIRFTQALKHRGISKDVLPFKANFMPWGDYYALFFIVLITFVQGYAVFFDFNASDFFVNYISLILFFVFWIIFQIYYRETRIYIPIEEVDIDSDRAQMEGIVWENDEDDEPKNLWEKFWSLIS</sequence>
<dbReference type="PROSITE" id="PS00218">
    <property type="entry name" value="AMINO_ACID_PERMEASE_1"/>
    <property type="match status" value="1"/>
</dbReference>
<feature type="transmembrane region" description="Helical" evidence="8">
    <location>
        <begin position="433"/>
        <end position="454"/>
    </location>
</feature>
<dbReference type="GO" id="GO:0032126">
    <property type="term" value="C:eisosome"/>
    <property type="evidence" value="ECO:0007669"/>
    <property type="project" value="EnsemblFungi"/>
</dbReference>
<feature type="transmembrane region" description="Helical" evidence="8">
    <location>
        <begin position="306"/>
        <end position="325"/>
    </location>
</feature>
<feature type="transmembrane region" description="Helical" evidence="8">
    <location>
        <begin position="102"/>
        <end position="119"/>
    </location>
</feature>
<dbReference type="OrthoDB" id="3900342at2759"/>